<feature type="domain" description="PAS" evidence="1">
    <location>
        <begin position="65"/>
        <end position="120"/>
    </location>
</feature>
<dbReference type="EMBL" id="CP107006">
    <property type="protein sequence ID" value="UYQ94358.1"/>
    <property type="molecule type" value="Genomic_DNA"/>
</dbReference>
<keyword evidence="3" id="KW-1185">Reference proteome</keyword>
<dbReference type="InterPro" id="IPR035965">
    <property type="entry name" value="PAS-like_dom_sf"/>
</dbReference>
<dbReference type="InterPro" id="IPR000014">
    <property type="entry name" value="PAS"/>
</dbReference>
<dbReference type="Pfam" id="PF13426">
    <property type="entry name" value="PAS_9"/>
    <property type="match status" value="1"/>
</dbReference>
<organism evidence="2 3">
    <name type="scientific">Chitinophaga horti</name>
    <dbReference type="NCBI Taxonomy" id="2920382"/>
    <lineage>
        <taxon>Bacteria</taxon>
        <taxon>Pseudomonadati</taxon>
        <taxon>Bacteroidota</taxon>
        <taxon>Chitinophagia</taxon>
        <taxon>Chitinophagales</taxon>
        <taxon>Chitinophagaceae</taxon>
        <taxon>Chitinophaga</taxon>
    </lineage>
</organism>
<gene>
    <name evidence="2" type="ORF">MKQ68_04550</name>
</gene>
<accession>A0ABY6J3W6</accession>
<name>A0ABY6J3W6_9BACT</name>
<evidence type="ECO:0000313" key="3">
    <source>
        <dbReference type="Proteomes" id="UP001162741"/>
    </source>
</evidence>
<dbReference type="NCBIfam" id="TIGR00229">
    <property type="entry name" value="sensory_box"/>
    <property type="match status" value="1"/>
</dbReference>
<evidence type="ECO:0000259" key="1">
    <source>
        <dbReference type="PROSITE" id="PS50112"/>
    </source>
</evidence>
<dbReference type="SUPFAM" id="SSF55785">
    <property type="entry name" value="PYP-like sensor domain (PAS domain)"/>
    <property type="match status" value="1"/>
</dbReference>
<dbReference type="CDD" id="cd00130">
    <property type="entry name" value="PAS"/>
    <property type="match status" value="1"/>
</dbReference>
<dbReference type="Proteomes" id="UP001162741">
    <property type="component" value="Chromosome"/>
</dbReference>
<dbReference type="RefSeq" id="WP_264282265.1">
    <property type="nucleotide sequence ID" value="NZ_CP107006.1"/>
</dbReference>
<reference evidence="2" key="1">
    <citation type="submission" date="2022-10" db="EMBL/GenBank/DDBJ databases">
        <title>Chitinophaga sp. nov., isolated from soil.</title>
        <authorList>
            <person name="Jeon C.O."/>
        </authorList>
    </citation>
    <scope>NUCLEOTIDE SEQUENCE</scope>
    <source>
        <strain evidence="2">R8</strain>
    </source>
</reference>
<dbReference type="Gene3D" id="3.30.450.20">
    <property type="entry name" value="PAS domain"/>
    <property type="match status" value="1"/>
</dbReference>
<protein>
    <submittedName>
        <fullName evidence="2">PAS domain-containing protein</fullName>
    </submittedName>
</protein>
<sequence length="163" mass="18964">MKTTAKQSSPRFNAPLMSWDIFISYYHRNLKLGSDVQELDKLAADQNWHLRWDFAQALLRDNKLVIVTDPERQILFISSNLWEITGYSADAVLHQQLKQFRNKDSDASMIEQMTRAIAAQQPFETEFTVHSQTGRPFPTRLESFPLMNQQGELVNYIIFLKAL</sequence>
<evidence type="ECO:0000313" key="2">
    <source>
        <dbReference type="EMBL" id="UYQ94358.1"/>
    </source>
</evidence>
<dbReference type="PROSITE" id="PS50112">
    <property type="entry name" value="PAS"/>
    <property type="match status" value="1"/>
</dbReference>
<proteinExistence type="predicted"/>